<organism evidence="1 2">
    <name type="scientific">Brevibacillus thermoruber</name>
    <dbReference type="NCBI Taxonomy" id="33942"/>
    <lineage>
        <taxon>Bacteria</taxon>
        <taxon>Bacillati</taxon>
        <taxon>Bacillota</taxon>
        <taxon>Bacilli</taxon>
        <taxon>Bacillales</taxon>
        <taxon>Paenibacillaceae</taxon>
        <taxon>Brevibacillus</taxon>
    </lineage>
</organism>
<protein>
    <submittedName>
        <fullName evidence="1">Uncharacterized protein</fullName>
    </submittedName>
</protein>
<dbReference type="EMBL" id="JAPYYP010000011">
    <property type="protein sequence ID" value="MDA5108833.1"/>
    <property type="molecule type" value="Genomic_DNA"/>
</dbReference>
<dbReference type="AlphaFoldDB" id="A0A9X3TRU9"/>
<proteinExistence type="predicted"/>
<accession>A0A9X3TRU9</accession>
<evidence type="ECO:0000313" key="2">
    <source>
        <dbReference type="Proteomes" id="UP001151071"/>
    </source>
</evidence>
<dbReference type="Proteomes" id="UP001151071">
    <property type="component" value="Unassembled WGS sequence"/>
</dbReference>
<reference evidence="1" key="1">
    <citation type="submission" date="2022-12" db="EMBL/GenBank/DDBJ databases">
        <title>Draft genome sequence of the thermophilic strain Brevibacillus thermoruber HT42, isolated from Los Humeros, Puebla, Mexico, with biotechnological potential.</title>
        <authorList>
            <person name="Lara Sanchez J."/>
            <person name="Solis Palacios R."/>
            <person name="Bustos Baena A.S."/>
            <person name="Ruz Baez A.E."/>
            <person name="Espinosa Luna G."/>
            <person name="Oliart Ros R.M."/>
        </authorList>
    </citation>
    <scope>NUCLEOTIDE SEQUENCE</scope>
    <source>
        <strain evidence="1">HT42</strain>
    </source>
</reference>
<comment type="caution">
    <text evidence="1">The sequence shown here is derived from an EMBL/GenBank/DDBJ whole genome shotgun (WGS) entry which is preliminary data.</text>
</comment>
<dbReference type="RefSeq" id="WP_029098086.1">
    <property type="nucleotide sequence ID" value="NZ_JAPYYP010000011.1"/>
</dbReference>
<gene>
    <name evidence="1" type="ORF">O3V59_10710</name>
</gene>
<name>A0A9X3TRU9_9BACL</name>
<keyword evidence="2" id="KW-1185">Reference proteome</keyword>
<evidence type="ECO:0000313" key="1">
    <source>
        <dbReference type="EMBL" id="MDA5108833.1"/>
    </source>
</evidence>
<sequence>MEAREANKRQLEIWKKTLAYELAMMEPQSVPACQDFLRRLESFERELQRESEAALTAPFAGRVP</sequence>